<gene>
    <name evidence="4" type="ORF">E0485_23920</name>
</gene>
<comment type="caution">
    <text evidence="4">The sequence shown here is derived from an EMBL/GenBank/DDBJ whole genome shotgun (WGS) entry which is preliminary data.</text>
</comment>
<dbReference type="PANTHER" id="PTHR42919:SF8">
    <property type="entry name" value="N-ALPHA-ACETYLTRANSFERASE 50"/>
    <property type="match status" value="1"/>
</dbReference>
<keyword evidence="2" id="KW-0012">Acyltransferase</keyword>
<feature type="domain" description="N-acetyltransferase" evidence="3">
    <location>
        <begin position="1"/>
        <end position="140"/>
    </location>
</feature>
<name>A0A4R4DX23_9BACL</name>
<evidence type="ECO:0000313" key="4">
    <source>
        <dbReference type="EMBL" id="TCZ69291.1"/>
    </source>
</evidence>
<dbReference type="InterPro" id="IPR000182">
    <property type="entry name" value="GNAT_dom"/>
</dbReference>
<keyword evidence="1 4" id="KW-0808">Transferase</keyword>
<evidence type="ECO:0000259" key="3">
    <source>
        <dbReference type="PROSITE" id="PS51186"/>
    </source>
</evidence>
<dbReference type="EMBL" id="SKFG01000052">
    <property type="protein sequence ID" value="TCZ69291.1"/>
    <property type="molecule type" value="Genomic_DNA"/>
</dbReference>
<dbReference type="PROSITE" id="PS51186">
    <property type="entry name" value="GNAT"/>
    <property type="match status" value="1"/>
</dbReference>
<proteinExistence type="predicted"/>
<evidence type="ECO:0000313" key="5">
    <source>
        <dbReference type="Proteomes" id="UP000295418"/>
    </source>
</evidence>
<dbReference type="Pfam" id="PF00583">
    <property type="entry name" value="Acetyltransf_1"/>
    <property type="match status" value="1"/>
</dbReference>
<dbReference type="PANTHER" id="PTHR42919">
    <property type="entry name" value="N-ALPHA-ACETYLTRANSFERASE"/>
    <property type="match status" value="1"/>
</dbReference>
<keyword evidence="5" id="KW-1185">Reference proteome</keyword>
<dbReference type="AlphaFoldDB" id="A0A4R4DX23"/>
<evidence type="ECO:0000256" key="2">
    <source>
        <dbReference type="ARBA" id="ARBA00023315"/>
    </source>
</evidence>
<organism evidence="4 5">
    <name type="scientific">Paenibacillus albiflavus</name>
    <dbReference type="NCBI Taxonomy" id="2545760"/>
    <lineage>
        <taxon>Bacteria</taxon>
        <taxon>Bacillati</taxon>
        <taxon>Bacillota</taxon>
        <taxon>Bacilli</taxon>
        <taxon>Bacillales</taxon>
        <taxon>Paenibacillaceae</taxon>
        <taxon>Paenibacillus</taxon>
    </lineage>
</organism>
<evidence type="ECO:0000256" key="1">
    <source>
        <dbReference type="ARBA" id="ARBA00022679"/>
    </source>
</evidence>
<dbReference type="InterPro" id="IPR051556">
    <property type="entry name" value="N-term/lysine_N-AcTrnsfr"/>
</dbReference>
<reference evidence="4 5" key="1">
    <citation type="submission" date="2019-03" db="EMBL/GenBank/DDBJ databases">
        <authorList>
            <person name="Kim M.K.M."/>
        </authorList>
    </citation>
    <scope>NUCLEOTIDE SEQUENCE [LARGE SCALE GENOMIC DNA]</scope>
    <source>
        <strain evidence="4 5">18JY21-1</strain>
    </source>
</reference>
<dbReference type="RefSeq" id="WP_132420560.1">
    <property type="nucleotide sequence ID" value="NZ_SKFG01000052.1"/>
</dbReference>
<dbReference type="InterPro" id="IPR016181">
    <property type="entry name" value="Acyl_CoA_acyltransferase"/>
</dbReference>
<dbReference type="OrthoDB" id="9787920at2"/>
<dbReference type="Proteomes" id="UP000295418">
    <property type="component" value="Unassembled WGS sequence"/>
</dbReference>
<dbReference type="CDD" id="cd04301">
    <property type="entry name" value="NAT_SF"/>
    <property type="match status" value="1"/>
</dbReference>
<dbReference type="Gene3D" id="3.40.630.30">
    <property type="match status" value="1"/>
</dbReference>
<accession>A0A4R4DX23</accession>
<protein>
    <submittedName>
        <fullName evidence="4">N-acetyltransferase</fullName>
    </submittedName>
</protein>
<dbReference type="GO" id="GO:0016747">
    <property type="term" value="F:acyltransferase activity, transferring groups other than amino-acyl groups"/>
    <property type="evidence" value="ECO:0007669"/>
    <property type="project" value="InterPro"/>
</dbReference>
<sequence>MSLTIMNENSDELKNYVRNKMFEYNMKHFPDDLKGRYQELHIFLKDEQEQVCGGILGEICWNWLEIQYLYVEPEYRKLGYGTKLMHEVERIAREKQCEFMKTDTLGFQALDFYKKQGFEVYGMIENAGRHTHYYLKKTFDNY</sequence>
<dbReference type="SUPFAM" id="SSF55729">
    <property type="entry name" value="Acyl-CoA N-acyltransferases (Nat)"/>
    <property type="match status" value="1"/>
</dbReference>